<reference evidence="6 7" key="1">
    <citation type="submission" date="2024-11" db="EMBL/GenBank/DDBJ databases">
        <title>A near-complete genome assembly of Cinchona calisaya.</title>
        <authorList>
            <person name="Lian D.C."/>
            <person name="Zhao X.W."/>
            <person name="Wei L."/>
        </authorList>
    </citation>
    <scope>NUCLEOTIDE SEQUENCE [LARGE SCALE GENOMIC DNA]</scope>
    <source>
        <tissue evidence="6">Nenye</tissue>
    </source>
</reference>
<dbReference type="SUPFAM" id="SSF53756">
    <property type="entry name" value="UDP-Glycosyltransferase/glycogen phosphorylase"/>
    <property type="match status" value="1"/>
</dbReference>
<dbReference type="FunFam" id="3.40.50.2000:FF:000056">
    <property type="entry name" value="Glycosyltransferase"/>
    <property type="match status" value="1"/>
</dbReference>
<evidence type="ECO:0000256" key="5">
    <source>
        <dbReference type="RuleBase" id="RU362057"/>
    </source>
</evidence>
<name>A0ABD2YCW8_9GENT</name>
<evidence type="ECO:0000313" key="7">
    <source>
        <dbReference type="Proteomes" id="UP001630127"/>
    </source>
</evidence>
<dbReference type="InterPro" id="IPR002213">
    <property type="entry name" value="UDP_glucos_trans"/>
</dbReference>
<gene>
    <name evidence="6" type="ORF">ACH5RR_035113</name>
</gene>
<keyword evidence="2 4" id="KW-0328">Glycosyltransferase</keyword>
<keyword evidence="3 4" id="KW-0808">Transferase</keyword>
<dbReference type="EMBL" id="JBJUIK010000014">
    <property type="protein sequence ID" value="KAL3505272.1"/>
    <property type="molecule type" value="Genomic_DNA"/>
</dbReference>
<evidence type="ECO:0000313" key="6">
    <source>
        <dbReference type="EMBL" id="KAL3505272.1"/>
    </source>
</evidence>
<dbReference type="Pfam" id="PF00201">
    <property type="entry name" value="UDPGT"/>
    <property type="match status" value="1"/>
</dbReference>
<comment type="similarity">
    <text evidence="1 4">Belongs to the UDP-glycosyltransferase family.</text>
</comment>
<evidence type="ECO:0000256" key="3">
    <source>
        <dbReference type="ARBA" id="ARBA00022679"/>
    </source>
</evidence>
<evidence type="ECO:0000256" key="2">
    <source>
        <dbReference type="ARBA" id="ARBA00022676"/>
    </source>
</evidence>
<dbReference type="Proteomes" id="UP001630127">
    <property type="component" value="Unassembled WGS sequence"/>
</dbReference>
<organism evidence="6 7">
    <name type="scientific">Cinchona calisaya</name>
    <dbReference type="NCBI Taxonomy" id="153742"/>
    <lineage>
        <taxon>Eukaryota</taxon>
        <taxon>Viridiplantae</taxon>
        <taxon>Streptophyta</taxon>
        <taxon>Embryophyta</taxon>
        <taxon>Tracheophyta</taxon>
        <taxon>Spermatophyta</taxon>
        <taxon>Magnoliopsida</taxon>
        <taxon>eudicotyledons</taxon>
        <taxon>Gunneridae</taxon>
        <taxon>Pentapetalae</taxon>
        <taxon>asterids</taxon>
        <taxon>lamiids</taxon>
        <taxon>Gentianales</taxon>
        <taxon>Rubiaceae</taxon>
        <taxon>Cinchonoideae</taxon>
        <taxon>Cinchoneae</taxon>
        <taxon>Cinchona</taxon>
    </lineage>
</organism>
<dbReference type="InterPro" id="IPR035595">
    <property type="entry name" value="UDP_glycos_trans_CS"/>
</dbReference>
<protein>
    <recommendedName>
        <fullName evidence="5">Glycosyltransferase</fullName>
        <ecNumber evidence="5">2.4.1.-</ecNumber>
    </recommendedName>
</protein>
<accession>A0ABD2YCW8</accession>
<keyword evidence="7" id="KW-1185">Reference proteome</keyword>
<dbReference type="Gene3D" id="3.40.50.2000">
    <property type="entry name" value="Glycogen Phosphorylase B"/>
    <property type="match status" value="2"/>
</dbReference>
<dbReference type="PANTHER" id="PTHR48046:SF4">
    <property type="entry name" value="GLYCOSYLTRANSFERASE"/>
    <property type="match status" value="1"/>
</dbReference>
<dbReference type="GO" id="GO:0016757">
    <property type="term" value="F:glycosyltransferase activity"/>
    <property type="evidence" value="ECO:0007669"/>
    <property type="project" value="UniProtKB-KW"/>
</dbReference>
<sequence length="479" mass="53388">MELEVSSNNKPRVAFLPCPGMGHMIPHFEFAKLLVKNHNILVSFLVITTDASAAQNQFFESPNIPQGIRIVNIPPADMSNIIDENTLVLSRICLTVQESLKPLRSILAEVNPKVLIIDLFTSEAIDLAKQLSISVYTFTTASAGFLAFSLYLPTLDREVEEEFVDLPHPINVPGCRPERIEDLLDQVRNRKIDEYKWFLFHMDRLRLADGIFENSWEDLEPLALKAVREHAFFKSIQTPPVYPIGPLIKPDEFIAEKDAKIIAWLDNQPPDSVLFVVFGSGGTLTSEQLTELAWGLEMSEQRFILVARKPSDASASAAYFNVGNDQNDDPSVYLPEGFVERTKRVGIIVSSWAPQAAILGHGSTGAFLSHCGWNSCLESLSHGVPILAWPLYAEQKMNATQLEDGVDVAVKPVVQKGEKKVIGREEIERVVRLIMEGEEGMVLRSRAKQLKLSAEKALSYGGSSYNSVCRVVDIWKSLI</sequence>
<dbReference type="EC" id="2.4.1.-" evidence="5"/>
<dbReference type="CDD" id="cd03784">
    <property type="entry name" value="GT1_Gtf-like"/>
    <property type="match status" value="1"/>
</dbReference>
<comment type="caution">
    <text evidence="6">The sequence shown here is derived from an EMBL/GenBank/DDBJ whole genome shotgun (WGS) entry which is preliminary data.</text>
</comment>
<evidence type="ECO:0000256" key="1">
    <source>
        <dbReference type="ARBA" id="ARBA00009995"/>
    </source>
</evidence>
<dbReference type="PANTHER" id="PTHR48046">
    <property type="entry name" value="UDP-GLYCOSYLTRANSFERASE 72E1"/>
    <property type="match status" value="1"/>
</dbReference>
<dbReference type="AlphaFoldDB" id="A0ABD2YCW8"/>
<proteinExistence type="inferred from homology"/>
<dbReference type="PROSITE" id="PS00375">
    <property type="entry name" value="UDPGT"/>
    <property type="match status" value="1"/>
</dbReference>
<evidence type="ECO:0000256" key="4">
    <source>
        <dbReference type="RuleBase" id="RU003718"/>
    </source>
</evidence>